<evidence type="ECO:0000313" key="2">
    <source>
        <dbReference type="Proteomes" id="UP000499080"/>
    </source>
</evidence>
<sequence length="139" mass="15880">MSTIRTDIITRESAENIKDLERGIKNQWRWEWLEKKVDDIHLRESIRKLKAAGMAYCLTCQRELMYASRGSVALVDHVKAEKHGRVLKIQKTNFALPVPPLTYGSLFQAVPILIDYDVCLGGTVAFSEVSWEMGVEREA</sequence>
<reference evidence="1 2" key="1">
    <citation type="journal article" date="2019" name="Sci. Rep.">
        <title>Orb-weaving spider Araneus ventricosus genome elucidates the spidroin gene catalogue.</title>
        <authorList>
            <person name="Kono N."/>
            <person name="Nakamura H."/>
            <person name="Ohtoshi R."/>
            <person name="Moran D.A.P."/>
            <person name="Shinohara A."/>
            <person name="Yoshida Y."/>
            <person name="Fujiwara M."/>
            <person name="Mori M."/>
            <person name="Tomita M."/>
            <person name="Arakawa K."/>
        </authorList>
    </citation>
    <scope>NUCLEOTIDE SEQUENCE [LARGE SCALE GENOMIC DNA]</scope>
</reference>
<protein>
    <submittedName>
        <fullName evidence="1">Uncharacterized protein</fullName>
    </submittedName>
</protein>
<gene>
    <name evidence="1" type="ORF">AVEN_142835_1</name>
</gene>
<dbReference type="Proteomes" id="UP000499080">
    <property type="component" value="Unassembled WGS sequence"/>
</dbReference>
<comment type="caution">
    <text evidence="1">The sequence shown here is derived from an EMBL/GenBank/DDBJ whole genome shotgun (WGS) entry which is preliminary data.</text>
</comment>
<name>A0A4Y1ZRG4_ARAVE</name>
<evidence type="ECO:0000313" key="1">
    <source>
        <dbReference type="EMBL" id="GBL64368.1"/>
    </source>
</evidence>
<dbReference type="OrthoDB" id="6159421at2759"/>
<keyword evidence="2" id="KW-1185">Reference proteome</keyword>
<organism evidence="1 2">
    <name type="scientific">Araneus ventricosus</name>
    <name type="common">Orbweaver spider</name>
    <name type="synonym">Epeira ventricosa</name>
    <dbReference type="NCBI Taxonomy" id="182803"/>
    <lineage>
        <taxon>Eukaryota</taxon>
        <taxon>Metazoa</taxon>
        <taxon>Ecdysozoa</taxon>
        <taxon>Arthropoda</taxon>
        <taxon>Chelicerata</taxon>
        <taxon>Arachnida</taxon>
        <taxon>Araneae</taxon>
        <taxon>Araneomorphae</taxon>
        <taxon>Entelegynae</taxon>
        <taxon>Araneoidea</taxon>
        <taxon>Araneidae</taxon>
        <taxon>Araneus</taxon>
    </lineage>
</organism>
<dbReference type="EMBL" id="BGPR01077161">
    <property type="protein sequence ID" value="GBL64368.1"/>
    <property type="molecule type" value="Genomic_DNA"/>
</dbReference>
<accession>A0A4Y1ZRG4</accession>
<proteinExistence type="predicted"/>
<dbReference type="AlphaFoldDB" id="A0A4Y1ZRG4"/>